<dbReference type="GO" id="GO:0044208">
    <property type="term" value="P:'de novo' AMP biosynthetic process"/>
    <property type="evidence" value="ECO:0007669"/>
    <property type="project" value="UniProtKB-UniRule"/>
</dbReference>
<evidence type="ECO:0000256" key="10">
    <source>
        <dbReference type="HAMAP-Rule" id="MF_03125"/>
    </source>
</evidence>
<dbReference type="PROSITE" id="PS01266">
    <property type="entry name" value="ADENYLOSUCCIN_SYN_1"/>
    <property type="match status" value="1"/>
</dbReference>
<dbReference type="InterPro" id="IPR027417">
    <property type="entry name" value="P-loop_NTPase"/>
</dbReference>
<dbReference type="Pfam" id="PF00709">
    <property type="entry name" value="Adenylsucc_synt"/>
    <property type="match status" value="1"/>
</dbReference>
<dbReference type="OrthoDB" id="10265645at2759"/>
<protein>
    <recommendedName>
        <fullName evidence="10 12">Adenylosuccinate synthetase</fullName>
        <shortName evidence="10">AMPSase</shortName>
        <shortName evidence="10">AdSS</shortName>
        <ecNumber evidence="10 12">6.3.4.4</ecNumber>
    </recommendedName>
    <alternativeName>
        <fullName evidence="10">IMP--aspartate ligase</fullName>
    </alternativeName>
</protein>
<comment type="function">
    <text evidence="10">Plays an important role in the salvage pathway for purine nucleotide biosynthesis. Catalyzes the first commited step in the biosynthesis of AMP from IMP.</text>
</comment>
<keyword evidence="8 10" id="KW-0342">GTP-binding</keyword>
<dbReference type="Gene3D" id="3.40.440.10">
    <property type="entry name" value="Adenylosuccinate Synthetase, subunit A, domain 1"/>
    <property type="match status" value="1"/>
</dbReference>
<dbReference type="InterPro" id="IPR001114">
    <property type="entry name" value="Adenylosuccinate_synthetase"/>
</dbReference>
<dbReference type="AlphaFoldDB" id="A0A086JBL5"/>
<feature type="binding site" evidence="10">
    <location>
        <position position="268"/>
    </location>
    <ligand>
        <name>IMP</name>
        <dbReference type="ChEBI" id="CHEBI:58053"/>
    </ligand>
</feature>
<keyword evidence="7 10" id="KW-0460">Magnesium</keyword>
<feature type="binding site" evidence="10">
    <location>
        <begin position="446"/>
        <end position="448"/>
    </location>
    <ligand>
        <name>GTP</name>
        <dbReference type="ChEBI" id="CHEBI:37565"/>
    </ligand>
</feature>
<dbReference type="InterPro" id="IPR042111">
    <property type="entry name" value="Adenylosuccinate_synth_dom3"/>
</dbReference>
<dbReference type="GO" id="GO:0004019">
    <property type="term" value="F:adenylosuccinate synthase activity"/>
    <property type="evidence" value="ECO:0007669"/>
    <property type="project" value="UniProtKB-UniRule"/>
</dbReference>
<dbReference type="InterPro" id="IPR018220">
    <property type="entry name" value="Adenylosuccin_syn_GTP-bd"/>
</dbReference>
<comment type="miscellaneous">
    <text evidence="10">Parasitic protozoa lack the de novo purine biosynthesis pathway and rely exclusively on the salvage pathway for their purine nucleotide requirements.</text>
</comment>
<evidence type="ECO:0000313" key="14">
    <source>
        <dbReference type="Proteomes" id="UP000028828"/>
    </source>
</evidence>
<keyword evidence="3 10" id="KW-0436">Ligase</keyword>
<dbReference type="UniPathway" id="UPA00075">
    <property type="reaction ID" value="UER00335"/>
</dbReference>
<comment type="similarity">
    <text evidence="10 12">Belongs to the adenylosuccinate synthetase family.</text>
</comment>
<dbReference type="NCBIfam" id="TIGR00184">
    <property type="entry name" value="purA"/>
    <property type="match status" value="1"/>
</dbReference>
<evidence type="ECO:0000256" key="6">
    <source>
        <dbReference type="ARBA" id="ARBA00022755"/>
    </source>
</evidence>
<dbReference type="Gene3D" id="1.10.300.10">
    <property type="entry name" value="Adenylosuccinate Synthetase, subunit A, domain 2"/>
    <property type="match status" value="1"/>
</dbReference>
<dbReference type="NCBIfam" id="NF002223">
    <property type="entry name" value="PRK01117.1"/>
    <property type="match status" value="1"/>
</dbReference>
<dbReference type="CDD" id="cd03108">
    <property type="entry name" value="AdSS"/>
    <property type="match status" value="1"/>
</dbReference>
<proteinExistence type="inferred from homology"/>
<dbReference type="GO" id="GO:0005737">
    <property type="term" value="C:cytoplasm"/>
    <property type="evidence" value="ECO:0007669"/>
    <property type="project" value="UniProtKB-SubCell"/>
</dbReference>
<accession>A0A086JBL5</accession>
<evidence type="ECO:0000313" key="13">
    <source>
        <dbReference type="EMBL" id="KFG29533.1"/>
    </source>
</evidence>
<dbReference type="EC" id="6.3.4.4" evidence="10 12"/>
<keyword evidence="2 10" id="KW-0963">Cytoplasm</keyword>
<comment type="subcellular location">
    <subcellularLocation>
        <location evidence="10">Cytoplasm</location>
    </subcellularLocation>
</comment>
<comment type="catalytic activity">
    <reaction evidence="10 12">
        <text>IMP + L-aspartate + GTP = N(6)-(1,2-dicarboxyethyl)-AMP + GDP + phosphate + 2 H(+)</text>
        <dbReference type="Rhea" id="RHEA:15753"/>
        <dbReference type="ChEBI" id="CHEBI:15378"/>
        <dbReference type="ChEBI" id="CHEBI:29991"/>
        <dbReference type="ChEBI" id="CHEBI:37565"/>
        <dbReference type="ChEBI" id="CHEBI:43474"/>
        <dbReference type="ChEBI" id="CHEBI:57567"/>
        <dbReference type="ChEBI" id="CHEBI:58053"/>
        <dbReference type="ChEBI" id="CHEBI:58189"/>
        <dbReference type="EC" id="6.3.4.4"/>
    </reaction>
</comment>
<feature type="binding site" evidence="10">
    <location>
        <position position="334"/>
    </location>
    <ligand>
        <name>GTP</name>
        <dbReference type="ChEBI" id="CHEBI:37565"/>
    </ligand>
</feature>
<dbReference type="GO" id="GO:0000287">
    <property type="term" value="F:magnesium ion binding"/>
    <property type="evidence" value="ECO:0007669"/>
    <property type="project" value="UniProtKB-UniRule"/>
</dbReference>
<keyword evidence="4 10" id="KW-0479">Metal-binding</keyword>
<name>A0A086JBL5_TOXGO</name>
<comment type="subunit">
    <text evidence="1 10">Homodimer.</text>
</comment>
<keyword evidence="6 10" id="KW-0658">Purine biosynthesis</keyword>
<sequence length="460" mass="50662">MAVSVEGSQDERHLSNCHDIWAERVKQCHGEGSPLVVVVGAQWGDEGKGKLVDILSARADVCARFNGGHNAGHTLEIDGVRYGMHLLPCGIFHTHTIGVIGNGMVIHLKSLLSELEQIQKINPDALNRLLISSRAHLLFDIHQKIDGLQEEAKAKVGDAIGTTRRGIGPCYATKALRSGIRVGELLNFKVFETKYSRLVQELKEQYRLEFDDKEELERHRRYASILAERITDTAAYIRKSVNERKRILVEGANAALLDVDFGTYPYVTSSNTTVGGVCTGLGIPPRFIGLSVGVVKAYTTRVGEGPFPTELTDAIGLHLREKGGEYGTTTGRPRRCGWIDIPALVYTAQINCFDCINLTKLDVLSELKELKICISYKNKETSAIVAPGEFPCSAEEFSLLEPVYESMAGWNGSLEKCKTLEDLPEAAKAYVRRIEQLLSVQCRWIGVGPGRDDTIEVPAA</sequence>
<dbReference type="GO" id="GO:0046040">
    <property type="term" value="P:IMP metabolic process"/>
    <property type="evidence" value="ECO:0007669"/>
    <property type="project" value="TreeGrafter"/>
</dbReference>
<evidence type="ECO:0000256" key="7">
    <source>
        <dbReference type="ARBA" id="ARBA00022842"/>
    </source>
</evidence>
<feature type="binding site" evidence="10">
    <location>
        <begin position="360"/>
        <end position="362"/>
    </location>
    <ligand>
        <name>GTP</name>
        <dbReference type="ChEBI" id="CHEBI:37565"/>
    </ligand>
</feature>
<reference evidence="13 14" key="1">
    <citation type="submission" date="2014-03" db="EMBL/GenBank/DDBJ databases">
        <authorList>
            <person name="Sibley D."/>
            <person name="Venepally P."/>
            <person name="Karamycheva S."/>
            <person name="Hadjithomas M."/>
            <person name="Khan A."/>
            <person name="Brunk B."/>
            <person name="Roos D."/>
            <person name="Caler E."/>
            <person name="Lorenzi H."/>
        </authorList>
    </citation>
    <scope>NUCLEOTIDE SEQUENCE [LARGE SCALE GENOMIC DNA]</scope>
    <source>
        <strain evidence="14">p89</strain>
    </source>
</reference>
<feature type="binding site" evidence="10">
    <location>
        <position position="177"/>
    </location>
    <ligand>
        <name>IMP</name>
        <dbReference type="ChEBI" id="CHEBI:58053"/>
        <note>ligand shared between dimeric partners</note>
    </ligand>
</feature>
<feature type="binding site" evidence="10">
    <location>
        <begin position="45"/>
        <end position="48"/>
    </location>
    <ligand>
        <name>IMP</name>
        <dbReference type="ChEBI" id="CHEBI:58053"/>
    </ligand>
</feature>
<feature type="binding site" evidence="10">
    <location>
        <begin position="328"/>
        <end position="334"/>
    </location>
    <ligand>
        <name>substrate</name>
    </ligand>
</feature>
<dbReference type="InterPro" id="IPR042109">
    <property type="entry name" value="Adenylosuccinate_synth_dom1"/>
</dbReference>
<dbReference type="FunFam" id="1.10.300.10:FF:000001">
    <property type="entry name" value="Adenylosuccinate synthetase"/>
    <property type="match status" value="1"/>
</dbReference>
<gene>
    <name evidence="13" type="ORF">TGP89_279450</name>
</gene>
<comment type="function">
    <text evidence="12">Plays an important role in the de novo pathway of purine nucleotide biosynthesis.</text>
</comment>
<dbReference type="EMBL" id="AEYI02002153">
    <property type="protein sequence ID" value="KFG29533.1"/>
    <property type="molecule type" value="Genomic_DNA"/>
</dbReference>
<evidence type="ECO:0000256" key="1">
    <source>
        <dbReference type="ARBA" id="ARBA00011738"/>
    </source>
</evidence>
<comment type="function">
    <text evidence="9">Plays an important role in the salvage pathway for purine nucleotide biosynthesis. Catalyzes the first committed step in the biosynthesis of AMP from IMP.</text>
</comment>
<feature type="active site" description="Proton acceptor" evidence="10">
    <location>
        <position position="45"/>
    </location>
</feature>
<dbReference type="SUPFAM" id="SSF52540">
    <property type="entry name" value="P-loop containing nucleoside triphosphate hydrolases"/>
    <property type="match status" value="1"/>
</dbReference>
<dbReference type="InterPro" id="IPR033128">
    <property type="entry name" value="Adenylosuccin_syn_Lys_AS"/>
</dbReference>
<dbReference type="PROSITE" id="PS00513">
    <property type="entry name" value="ADENYLOSUCCIN_SYN_2"/>
    <property type="match status" value="1"/>
</dbReference>
<dbReference type="SMART" id="SM00788">
    <property type="entry name" value="Adenylsucc_synt"/>
    <property type="match status" value="1"/>
</dbReference>
<dbReference type="HAMAP" id="MF_00011">
    <property type="entry name" value="Adenylosucc_synth"/>
    <property type="match status" value="1"/>
</dbReference>
<dbReference type="Proteomes" id="UP000028828">
    <property type="component" value="Unassembled WGS sequence"/>
</dbReference>
<comment type="caution">
    <text evidence="13">The sequence shown here is derived from an EMBL/GenBank/DDBJ whole genome shotgun (WGS) entry which is preliminary data.</text>
</comment>
<evidence type="ECO:0000256" key="3">
    <source>
        <dbReference type="ARBA" id="ARBA00022598"/>
    </source>
</evidence>
<keyword evidence="5 10" id="KW-0547">Nucleotide-binding</keyword>
<evidence type="ECO:0000256" key="9">
    <source>
        <dbReference type="ARBA" id="ARBA00025008"/>
    </source>
</evidence>
<evidence type="ECO:0000256" key="2">
    <source>
        <dbReference type="ARBA" id="ARBA00022490"/>
    </source>
</evidence>
<dbReference type="FunFam" id="3.90.170.10:FF:000001">
    <property type="entry name" value="Adenylosuccinate synthetase"/>
    <property type="match status" value="1"/>
</dbReference>
<feature type="binding site" evidence="10">
    <location>
        <position position="253"/>
    </location>
    <ligand>
        <name>IMP</name>
        <dbReference type="ChEBI" id="CHEBI:58053"/>
    </ligand>
</feature>
<dbReference type="VEuPathDB" id="ToxoDB:TGP89_279450"/>
<feature type="binding site" evidence="10">
    <location>
        <begin position="72"/>
        <end position="74"/>
    </location>
    <ligand>
        <name>GTP</name>
        <dbReference type="ChEBI" id="CHEBI:37565"/>
    </ligand>
</feature>
<feature type="active site" description="Proton donor" evidence="10">
    <location>
        <position position="73"/>
    </location>
</feature>
<feature type="active site" evidence="11">
    <location>
        <position position="174"/>
    </location>
</feature>
<evidence type="ECO:0000256" key="12">
    <source>
        <dbReference type="RuleBase" id="RU000520"/>
    </source>
</evidence>
<feature type="binding site" evidence="10">
    <location>
        <position position="45"/>
    </location>
    <ligand>
        <name>Mg(2+)</name>
        <dbReference type="ChEBI" id="CHEBI:18420"/>
    </ligand>
</feature>
<dbReference type="InterPro" id="IPR042110">
    <property type="entry name" value="Adenylosuccinate_synth_dom2"/>
</dbReference>
<feature type="binding site" evidence="10">
    <location>
        <position position="163"/>
    </location>
    <ligand>
        <name>IMP</name>
        <dbReference type="ChEBI" id="CHEBI:58053"/>
    </ligand>
</feature>
<organism evidence="13 14">
    <name type="scientific">Toxoplasma gondii p89</name>
    <dbReference type="NCBI Taxonomy" id="943119"/>
    <lineage>
        <taxon>Eukaryota</taxon>
        <taxon>Sar</taxon>
        <taxon>Alveolata</taxon>
        <taxon>Apicomplexa</taxon>
        <taxon>Conoidasida</taxon>
        <taxon>Coccidia</taxon>
        <taxon>Eucoccidiorida</taxon>
        <taxon>Eimeriorina</taxon>
        <taxon>Sarcocystidae</taxon>
        <taxon>Toxoplasma</taxon>
    </lineage>
</organism>
<evidence type="ECO:0000256" key="5">
    <source>
        <dbReference type="ARBA" id="ARBA00022741"/>
    </source>
</evidence>
<dbReference type="GO" id="GO:0005525">
    <property type="term" value="F:GTP binding"/>
    <property type="evidence" value="ECO:0007669"/>
    <property type="project" value="UniProtKB-UniRule"/>
</dbReference>
<feature type="binding site" evidence="10">
    <location>
        <position position="72"/>
    </location>
    <ligand>
        <name>Mg(2+)</name>
        <dbReference type="ChEBI" id="CHEBI:18420"/>
    </ligand>
</feature>
<evidence type="ECO:0000256" key="8">
    <source>
        <dbReference type="ARBA" id="ARBA00023134"/>
    </source>
</evidence>
<dbReference type="PANTHER" id="PTHR11846:SF0">
    <property type="entry name" value="ADENYLOSUCCINATE SYNTHETASE"/>
    <property type="match status" value="1"/>
</dbReference>
<evidence type="ECO:0000256" key="11">
    <source>
        <dbReference type="PROSITE-ProRule" id="PRU10134"/>
    </source>
</evidence>
<feature type="binding site" evidence="10">
    <location>
        <begin position="70"/>
        <end position="73"/>
    </location>
    <ligand>
        <name>IMP</name>
        <dbReference type="ChEBI" id="CHEBI:58053"/>
    </ligand>
</feature>
<dbReference type="Gene3D" id="3.90.170.10">
    <property type="entry name" value="Adenylosuccinate Synthetase, subunit A, domain 3"/>
    <property type="match status" value="1"/>
</dbReference>
<comment type="pathway">
    <text evidence="10 12">Purine metabolism; AMP biosynthesis via de novo pathway; AMP from IMP: step 1/2.</text>
</comment>
<comment type="cofactor">
    <cofactor evidence="10">
        <name>Mg(2+)</name>
        <dbReference type="ChEBI" id="CHEBI:18420"/>
    </cofactor>
    <text evidence="10">Binds 1 Mg(2+) ion per subunit.</text>
</comment>
<dbReference type="PANTHER" id="PTHR11846">
    <property type="entry name" value="ADENYLOSUCCINATE SYNTHETASE"/>
    <property type="match status" value="1"/>
</dbReference>
<feature type="binding site" evidence="10">
    <location>
        <begin position="44"/>
        <end position="50"/>
    </location>
    <ligand>
        <name>GTP</name>
        <dbReference type="ChEBI" id="CHEBI:37565"/>
    </ligand>
</feature>
<feature type="binding site" evidence="10">
    <location>
        <position position="332"/>
    </location>
    <ligand>
        <name>IMP</name>
        <dbReference type="ChEBI" id="CHEBI:58053"/>
    </ligand>
</feature>
<evidence type="ECO:0000256" key="4">
    <source>
        <dbReference type="ARBA" id="ARBA00022723"/>
    </source>
</evidence>